<dbReference type="InterPro" id="IPR013783">
    <property type="entry name" value="Ig-like_fold"/>
</dbReference>
<reference evidence="1" key="1">
    <citation type="submission" date="2016-06" db="UniProtKB">
        <authorList>
            <consortium name="WormBaseParasite"/>
        </authorList>
    </citation>
    <scope>IDENTIFICATION</scope>
</reference>
<dbReference type="Gene3D" id="2.60.40.10">
    <property type="entry name" value="Immunoglobulins"/>
    <property type="match status" value="1"/>
</dbReference>
<protein>
    <submittedName>
        <fullName evidence="1">Ig-like domain-containing protein</fullName>
    </submittedName>
</protein>
<proteinExistence type="predicted"/>
<organism evidence="1">
    <name type="scientific">Gongylonema pulchrum</name>
    <dbReference type="NCBI Taxonomy" id="637853"/>
    <lineage>
        <taxon>Eukaryota</taxon>
        <taxon>Metazoa</taxon>
        <taxon>Ecdysozoa</taxon>
        <taxon>Nematoda</taxon>
        <taxon>Chromadorea</taxon>
        <taxon>Rhabditida</taxon>
        <taxon>Spirurina</taxon>
        <taxon>Spiruromorpha</taxon>
        <taxon>Spiruroidea</taxon>
        <taxon>Gongylonematidae</taxon>
        <taxon>Gongylonema</taxon>
    </lineage>
</organism>
<accession>A0A183DKY7</accession>
<dbReference type="AlphaFoldDB" id="A0A183DKY7"/>
<sequence length="72" mass="8267">LDVDVCWYIGGRTAVCGGRYRYWRKGFQCYLELFDCDVTDAGYITCNVNTISCTASDSTFLRVIGKRRLFSF</sequence>
<dbReference type="WBParaSite" id="GPUH_0000938901-mRNA-1">
    <property type="protein sequence ID" value="GPUH_0000938901-mRNA-1"/>
    <property type="gene ID" value="GPUH_0000938901"/>
</dbReference>
<dbReference type="SUPFAM" id="SSF48726">
    <property type="entry name" value="Immunoglobulin"/>
    <property type="match status" value="1"/>
</dbReference>
<name>A0A183DKY7_9BILA</name>
<evidence type="ECO:0000313" key="1">
    <source>
        <dbReference type="WBParaSite" id="GPUH_0000938901-mRNA-1"/>
    </source>
</evidence>
<dbReference type="InterPro" id="IPR036179">
    <property type="entry name" value="Ig-like_dom_sf"/>
</dbReference>